<name>A0A847S3U2_9NEIS</name>
<evidence type="ECO:0000259" key="12">
    <source>
        <dbReference type="PROSITE" id="PS50885"/>
    </source>
</evidence>
<comment type="similarity">
    <text evidence="8">Belongs to the methyl-accepting chemotaxis (MCP) protein family.</text>
</comment>
<dbReference type="SUPFAM" id="SSF58104">
    <property type="entry name" value="Methyl-accepting chemotaxis protein (MCP) signaling domain"/>
    <property type="match status" value="1"/>
</dbReference>
<dbReference type="PROSITE" id="PS50111">
    <property type="entry name" value="CHEMOTAXIS_TRANSDUC_2"/>
    <property type="match status" value="1"/>
</dbReference>
<dbReference type="GO" id="GO:0006935">
    <property type="term" value="P:chemotaxis"/>
    <property type="evidence" value="ECO:0007669"/>
    <property type="project" value="UniProtKB-KW"/>
</dbReference>
<gene>
    <name evidence="13" type="ORF">HF682_04815</name>
</gene>
<keyword evidence="4 10" id="KW-0812">Transmembrane</keyword>
<comment type="caution">
    <text evidence="13">The sequence shown here is derived from an EMBL/GenBank/DDBJ whole genome shotgun (WGS) entry which is preliminary data.</text>
</comment>
<evidence type="ECO:0000256" key="3">
    <source>
        <dbReference type="ARBA" id="ARBA00022500"/>
    </source>
</evidence>
<keyword evidence="2" id="KW-1003">Cell membrane</keyword>
<comment type="subcellular location">
    <subcellularLocation>
        <location evidence="1">Cell membrane</location>
        <topology evidence="1">Multi-pass membrane protein</topology>
    </subcellularLocation>
</comment>
<dbReference type="CDD" id="cd06225">
    <property type="entry name" value="HAMP"/>
    <property type="match status" value="1"/>
</dbReference>
<proteinExistence type="inferred from homology"/>
<evidence type="ECO:0000256" key="10">
    <source>
        <dbReference type="SAM" id="Phobius"/>
    </source>
</evidence>
<protein>
    <submittedName>
        <fullName evidence="13">Methyl-accepting chemotaxis protein</fullName>
    </submittedName>
</protein>
<evidence type="ECO:0000256" key="5">
    <source>
        <dbReference type="ARBA" id="ARBA00022989"/>
    </source>
</evidence>
<evidence type="ECO:0000313" key="13">
    <source>
        <dbReference type="EMBL" id="NLR74473.1"/>
    </source>
</evidence>
<sequence>MSSLRSKLVSFVLILILFLSMLLCGVAYWQSRSALETEIKAEISQSASNKVSFVTEWVSSRQKVVAAILPRFGQGELKLVLDQAKASGGLDEAYVGQPDKTMTMTTNAPKLPDGYDPTGRPWYKAAAATDGPIASPPYIDAGTNQPIISFAQARKDNGQVVAVAGGDVTLKRVVEEIVATKLPGNGYAFLMTQEGDIIAHPKKDSGLKKVAEVISGYSLTAQSKNGQISESSLDGKTVWTALYPVGDTGWLLGVVVPVAEATAPVNTLLYLMLGLLVVGVAVGGAITYVGVSRLMHGLIMMRDAMRNIASGGGDLTVHLTVDSQDEVGQSKDAFNRFLGALRGMIADTKSNAGELLQGFHHVAEETDRISSSSQQQAMSANATAAAIEEMSVSVSHIADSAKTAEQLARTAGQASRDVAQDVRETAAEISRIADTVRQLSQVLNGLDARSSQISTIVGVIKEIADQTNLLALNAAIEAARAGEQGRGFAVVADEVRKLAERTGSSTVEIGNMITLIQEETSRAVQSMQTAVSQVQSGVEKSSSVAESIQRIEHSSLEVVSTLGDIAAATAEQSSASQDIARNIERINEMTENTDFAIQQAQQTTSRLRQVAEDLRAMMDKFQV</sequence>
<dbReference type="Pfam" id="PF00015">
    <property type="entry name" value="MCPsignal"/>
    <property type="match status" value="1"/>
</dbReference>
<dbReference type="SUPFAM" id="SSF103190">
    <property type="entry name" value="Sensory domain-like"/>
    <property type="match status" value="1"/>
</dbReference>
<dbReference type="Pfam" id="PF00672">
    <property type="entry name" value="HAMP"/>
    <property type="match status" value="1"/>
</dbReference>
<keyword evidence="6 10" id="KW-0472">Membrane</keyword>
<dbReference type="PANTHER" id="PTHR32089">
    <property type="entry name" value="METHYL-ACCEPTING CHEMOTAXIS PROTEIN MCPB"/>
    <property type="match status" value="1"/>
</dbReference>
<dbReference type="Proteomes" id="UP000587991">
    <property type="component" value="Unassembled WGS sequence"/>
</dbReference>
<organism evidence="13 14">
    <name type="scientific">Leeia aquatica</name>
    <dbReference type="NCBI Taxonomy" id="2725557"/>
    <lineage>
        <taxon>Bacteria</taxon>
        <taxon>Pseudomonadati</taxon>
        <taxon>Pseudomonadota</taxon>
        <taxon>Betaproteobacteria</taxon>
        <taxon>Neisseriales</taxon>
        <taxon>Leeiaceae</taxon>
        <taxon>Leeia</taxon>
    </lineage>
</organism>
<evidence type="ECO:0000256" key="4">
    <source>
        <dbReference type="ARBA" id="ARBA00022692"/>
    </source>
</evidence>
<dbReference type="AlphaFoldDB" id="A0A847S3U2"/>
<keyword evidence="7 9" id="KW-0807">Transducer</keyword>
<dbReference type="CDD" id="cd12912">
    <property type="entry name" value="PDC2_MCP_like"/>
    <property type="match status" value="1"/>
</dbReference>
<dbReference type="EMBL" id="JABAIM010000001">
    <property type="protein sequence ID" value="NLR74473.1"/>
    <property type="molecule type" value="Genomic_DNA"/>
</dbReference>
<dbReference type="InterPro" id="IPR029151">
    <property type="entry name" value="Sensor-like_sf"/>
</dbReference>
<evidence type="ECO:0000256" key="7">
    <source>
        <dbReference type="ARBA" id="ARBA00023224"/>
    </source>
</evidence>
<evidence type="ECO:0000313" key="14">
    <source>
        <dbReference type="Proteomes" id="UP000587991"/>
    </source>
</evidence>
<dbReference type="RefSeq" id="WP_168876087.1">
    <property type="nucleotide sequence ID" value="NZ_JABAIM010000001.1"/>
</dbReference>
<dbReference type="FunFam" id="1.10.287.950:FF:000001">
    <property type="entry name" value="Methyl-accepting chemotaxis sensory transducer"/>
    <property type="match status" value="1"/>
</dbReference>
<dbReference type="PROSITE" id="PS50885">
    <property type="entry name" value="HAMP"/>
    <property type="match status" value="1"/>
</dbReference>
<feature type="domain" description="Methyl-accepting transducer" evidence="11">
    <location>
        <begin position="351"/>
        <end position="587"/>
    </location>
</feature>
<feature type="domain" description="HAMP" evidence="12">
    <location>
        <begin position="292"/>
        <end position="346"/>
    </location>
</feature>
<dbReference type="Gene3D" id="3.30.450.20">
    <property type="entry name" value="PAS domain"/>
    <property type="match status" value="2"/>
</dbReference>
<keyword evidence="3" id="KW-0145">Chemotaxis</keyword>
<reference evidence="13 14" key="1">
    <citation type="submission" date="2020-04" db="EMBL/GenBank/DDBJ databases">
        <title>Draft genome of Leeia sp. IMCC25680.</title>
        <authorList>
            <person name="Song J."/>
            <person name="Cho J.-C."/>
        </authorList>
    </citation>
    <scope>NUCLEOTIDE SEQUENCE [LARGE SCALE GENOMIC DNA]</scope>
    <source>
        <strain evidence="13 14">IMCC25680</strain>
    </source>
</reference>
<feature type="transmembrane region" description="Helical" evidence="10">
    <location>
        <begin position="268"/>
        <end position="291"/>
    </location>
</feature>
<evidence type="ECO:0000256" key="9">
    <source>
        <dbReference type="PROSITE-ProRule" id="PRU00284"/>
    </source>
</evidence>
<evidence type="ECO:0000256" key="1">
    <source>
        <dbReference type="ARBA" id="ARBA00004651"/>
    </source>
</evidence>
<dbReference type="Gene3D" id="1.10.287.950">
    <property type="entry name" value="Methyl-accepting chemotaxis protein"/>
    <property type="match status" value="1"/>
</dbReference>
<keyword evidence="14" id="KW-1185">Reference proteome</keyword>
<dbReference type="InterPro" id="IPR033479">
    <property type="entry name" value="dCache_1"/>
</dbReference>
<evidence type="ECO:0000256" key="2">
    <source>
        <dbReference type="ARBA" id="ARBA00022475"/>
    </source>
</evidence>
<dbReference type="InterPro" id="IPR003660">
    <property type="entry name" value="HAMP_dom"/>
</dbReference>
<keyword evidence="5 10" id="KW-1133">Transmembrane helix</keyword>
<dbReference type="PANTHER" id="PTHR32089:SF112">
    <property type="entry name" value="LYSOZYME-LIKE PROTEIN-RELATED"/>
    <property type="match status" value="1"/>
</dbReference>
<dbReference type="InterPro" id="IPR004089">
    <property type="entry name" value="MCPsignal_dom"/>
</dbReference>
<dbReference type="GO" id="GO:0007165">
    <property type="term" value="P:signal transduction"/>
    <property type="evidence" value="ECO:0007669"/>
    <property type="project" value="UniProtKB-KW"/>
</dbReference>
<evidence type="ECO:0000259" key="11">
    <source>
        <dbReference type="PROSITE" id="PS50111"/>
    </source>
</evidence>
<dbReference type="CDD" id="cd11386">
    <property type="entry name" value="MCP_signal"/>
    <property type="match status" value="1"/>
</dbReference>
<dbReference type="SMART" id="SM00304">
    <property type="entry name" value="HAMP"/>
    <property type="match status" value="2"/>
</dbReference>
<dbReference type="SMART" id="SM00283">
    <property type="entry name" value="MA"/>
    <property type="match status" value="1"/>
</dbReference>
<evidence type="ECO:0000256" key="6">
    <source>
        <dbReference type="ARBA" id="ARBA00023136"/>
    </source>
</evidence>
<dbReference type="CDD" id="cd12913">
    <property type="entry name" value="PDC1_MCP_like"/>
    <property type="match status" value="1"/>
</dbReference>
<evidence type="ECO:0000256" key="8">
    <source>
        <dbReference type="ARBA" id="ARBA00029447"/>
    </source>
</evidence>
<dbReference type="GO" id="GO:0005886">
    <property type="term" value="C:plasma membrane"/>
    <property type="evidence" value="ECO:0007669"/>
    <property type="project" value="UniProtKB-SubCell"/>
</dbReference>
<dbReference type="Pfam" id="PF02743">
    <property type="entry name" value="dCache_1"/>
    <property type="match status" value="1"/>
</dbReference>
<accession>A0A847S3U2</accession>